<evidence type="ECO:0000256" key="6">
    <source>
        <dbReference type="RuleBase" id="RU004168"/>
    </source>
</evidence>
<comment type="similarity">
    <text evidence="1 6">Belongs to the acylphosphatase family.</text>
</comment>
<dbReference type="EC" id="3.6.1.7" evidence="2 5"/>
<dbReference type="Proteomes" id="UP000192569">
    <property type="component" value="Chromosome I"/>
</dbReference>
<dbReference type="AlphaFoldDB" id="A0A1W1W239"/>
<dbReference type="EMBL" id="LT838272">
    <property type="protein sequence ID" value="SMB99540.1"/>
    <property type="molecule type" value="Genomic_DNA"/>
</dbReference>
<name>A0A1W1W239_9FIRM</name>
<gene>
    <name evidence="8" type="ORF">SAMN00808754_2949</name>
</gene>
<dbReference type="PRINTS" id="PR00112">
    <property type="entry name" value="ACYLPHPHTASE"/>
</dbReference>
<keyword evidence="5" id="KW-0378">Hydrolase</keyword>
<dbReference type="InterPro" id="IPR020456">
    <property type="entry name" value="Acylphosphatase"/>
</dbReference>
<dbReference type="RefSeq" id="WP_084666625.1">
    <property type="nucleotide sequence ID" value="NZ_LT838272.1"/>
</dbReference>
<evidence type="ECO:0000256" key="5">
    <source>
        <dbReference type="PROSITE-ProRule" id="PRU00520"/>
    </source>
</evidence>
<dbReference type="PANTHER" id="PTHR47268:SF4">
    <property type="entry name" value="ACYLPHOSPHATASE"/>
    <property type="match status" value="1"/>
</dbReference>
<dbReference type="SUPFAM" id="SSF54975">
    <property type="entry name" value="Acylphosphatase/BLUF domain-like"/>
    <property type="match status" value="1"/>
</dbReference>
<evidence type="ECO:0000256" key="2">
    <source>
        <dbReference type="ARBA" id="ARBA00012150"/>
    </source>
</evidence>
<feature type="active site" evidence="5">
    <location>
        <position position="38"/>
    </location>
</feature>
<dbReference type="InterPro" id="IPR036046">
    <property type="entry name" value="Acylphosphatase-like_dom_sf"/>
</dbReference>
<sequence length="93" mass="10670">MAMVRAYFNIRGRVQGVGFRYFAREHAVALGINGWIRNCYDGTVEGVAEGPREKVEKFLSLCRQGPRWAQVEGMEVRYEEPQGEKGFTIRETI</sequence>
<keyword evidence="9" id="KW-1185">Reference proteome</keyword>
<evidence type="ECO:0000256" key="3">
    <source>
        <dbReference type="ARBA" id="ARBA00015991"/>
    </source>
</evidence>
<comment type="catalytic activity">
    <reaction evidence="4 5">
        <text>an acyl phosphate + H2O = a carboxylate + phosphate + H(+)</text>
        <dbReference type="Rhea" id="RHEA:14965"/>
        <dbReference type="ChEBI" id="CHEBI:15377"/>
        <dbReference type="ChEBI" id="CHEBI:15378"/>
        <dbReference type="ChEBI" id="CHEBI:29067"/>
        <dbReference type="ChEBI" id="CHEBI:43474"/>
        <dbReference type="ChEBI" id="CHEBI:59918"/>
        <dbReference type="EC" id="3.6.1.7"/>
    </reaction>
</comment>
<dbReference type="STRING" id="698762.SAMN00808754_2949"/>
<reference evidence="8 9" key="1">
    <citation type="submission" date="2017-04" db="EMBL/GenBank/DDBJ databases">
        <authorList>
            <person name="Afonso C.L."/>
            <person name="Miller P.J."/>
            <person name="Scott M.A."/>
            <person name="Spackman E."/>
            <person name="Goraichik I."/>
            <person name="Dimitrov K.M."/>
            <person name="Suarez D.L."/>
            <person name="Swayne D.E."/>
        </authorList>
    </citation>
    <scope>NUCLEOTIDE SEQUENCE [LARGE SCALE GENOMIC DNA]</scope>
    <source>
        <strain evidence="8 9">ToBE</strain>
    </source>
</reference>
<evidence type="ECO:0000259" key="7">
    <source>
        <dbReference type="PROSITE" id="PS51160"/>
    </source>
</evidence>
<dbReference type="InterPro" id="IPR001792">
    <property type="entry name" value="Acylphosphatase-like_dom"/>
</dbReference>
<feature type="domain" description="Acylphosphatase-like" evidence="7">
    <location>
        <begin position="5"/>
        <end position="91"/>
    </location>
</feature>
<dbReference type="PROSITE" id="PS51160">
    <property type="entry name" value="ACYLPHOSPHATASE_3"/>
    <property type="match status" value="1"/>
</dbReference>
<dbReference type="PROSITE" id="PS00150">
    <property type="entry name" value="ACYLPHOSPHATASE_1"/>
    <property type="match status" value="1"/>
</dbReference>
<evidence type="ECO:0000313" key="9">
    <source>
        <dbReference type="Proteomes" id="UP000192569"/>
    </source>
</evidence>
<dbReference type="Gene3D" id="3.30.70.100">
    <property type="match status" value="1"/>
</dbReference>
<accession>A0A1W1W239</accession>
<evidence type="ECO:0000256" key="4">
    <source>
        <dbReference type="ARBA" id="ARBA00047645"/>
    </source>
</evidence>
<proteinExistence type="inferred from homology"/>
<dbReference type="Pfam" id="PF00708">
    <property type="entry name" value="Acylphosphatase"/>
    <property type="match status" value="1"/>
</dbReference>
<evidence type="ECO:0000256" key="1">
    <source>
        <dbReference type="ARBA" id="ARBA00005614"/>
    </source>
</evidence>
<dbReference type="PANTHER" id="PTHR47268">
    <property type="entry name" value="ACYLPHOSPHATASE"/>
    <property type="match status" value="1"/>
</dbReference>
<dbReference type="GO" id="GO:0003998">
    <property type="term" value="F:acylphosphatase activity"/>
    <property type="evidence" value="ECO:0007669"/>
    <property type="project" value="UniProtKB-EC"/>
</dbReference>
<dbReference type="InterPro" id="IPR017968">
    <property type="entry name" value="Acylphosphatase_CS"/>
</dbReference>
<dbReference type="OrthoDB" id="9808093at2"/>
<protein>
    <recommendedName>
        <fullName evidence="3 5">acylphosphatase</fullName>
        <ecNumber evidence="2 5">3.6.1.7</ecNumber>
    </recommendedName>
</protein>
<organism evidence="8 9">
    <name type="scientific">Thermanaeromonas toyohensis ToBE</name>
    <dbReference type="NCBI Taxonomy" id="698762"/>
    <lineage>
        <taxon>Bacteria</taxon>
        <taxon>Bacillati</taxon>
        <taxon>Bacillota</taxon>
        <taxon>Clostridia</taxon>
        <taxon>Neomoorellales</taxon>
        <taxon>Neomoorellaceae</taxon>
        <taxon>Thermanaeromonas</taxon>
    </lineage>
</organism>
<evidence type="ECO:0000313" key="8">
    <source>
        <dbReference type="EMBL" id="SMB99540.1"/>
    </source>
</evidence>
<feature type="active site" evidence="5">
    <location>
        <position position="20"/>
    </location>
</feature>